<feature type="domain" description="BTB" evidence="1">
    <location>
        <begin position="12"/>
        <end position="81"/>
    </location>
</feature>
<dbReference type="CDD" id="cd18186">
    <property type="entry name" value="BTB_POZ_ZBTB_KLHL-like"/>
    <property type="match status" value="1"/>
</dbReference>
<name>A0A9P8EIQ3_AURME</name>
<dbReference type="PANTHER" id="PTHR47843">
    <property type="entry name" value="BTB DOMAIN-CONTAINING PROTEIN-RELATED"/>
    <property type="match status" value="1"/>
</dbReference>
<dbReference type="SUPFAM" id="SSF54695">
    <property type="entry name" value="POZ domain"/>
    <property type="match status" value="2"/>
</dbReference>
<evidence type="ECO:0000313" key="2">
    <source>
        <dbReference type="EMBL" id="KAG9691019.1"/>
    </source>
</evidence>
<dbReference type="PANTHER" id="PTHR47843:SF2">
    <property type="entry name" value="BTB DOMAIN-CONTAINING PROTEIN"/>
    <property type="match status" value="1"/>
</dbReference>
<reference evidence="2" key="2">
    <citation type="submission" date="2021-08" db="EMBL/GenBank/DDBJ databases">
        <authorList>
            <person name="Gostincar C."/>
            <person name="Sun X."/>
            <person name="Song Z."/>
            <person name="Gunde-Cimerman N."/>
        </authorList>
    </citation>
    <scope>NUCLEOTIDE SEQUENCE</scope>
    <source>
        <strain evidence="2">EXF-9911</strain>
    </source>
</reference>
<dbReference type="PROSITE" id="PS50097">
    <property type="entry name" value="BTB"/>
    <property type="match status" value="2"/>
</dbReference>
<organism evidence="2 3">
    <name type="scientific">Aureobasidium melanogenum</name>
    <name type="common">Aureobasidium pullulans var. melanogenum</name>
    <dbReference type="NCBI Taxonomy" id="46634"/>
    <lineage>
        <taxon>Eukaryota</taxon>
        <taxon>Fungi</taxon>
        <taxon>Dikarya</taxon>
        <taxon>Ascomycota</taxon>
        <taxon>Pezizomycotina</taxon>
        <taxon>Dothideomycetes</taxon>
        <taxon>Dothideomycetidae</taxon>
        <taxon>Dothideales</taxon>
        <taxon>Saccotheciaceae</taxon>
        <taxon>Aureobasidium</taxon>
    </lineage>
</organism>
<feature type="domain" description="BTB" evidence="1">
    <location>
        <begin position="249"/>
        <end position="318"/>
    </location>
</feature>
<protein>
    <recommendedName>
        <fullName evidence="1">BTB domain-containing protein</fullName>
    </recommendedName>
</protein>
<dbReference type="InterPro" id="IPR011333">
    <property type="entry name" value="SKP1/BTB/POZ_sf"/>
</dbReference>
<evidence type="ECO:0000313" key="3">
    <source>
        <dbReference type="Proteomes" id="UP000779574"/>
    </source>
</evidence>
<evidence type="ECO:0000259" key="1">
    <source>
        <dbReference type="PROSITE" id="PS50097"/>
    </source>
</evidence>
<accession>A0A9P8EIQ3</accession>
<comment type="caution">
    <text evidence="2">The sequence shown here is derived from an EMBL/GenBank/DDBJ whole genome shotgun (WGS) entry which is preliminary data.</text>
</comment>
<dbReference type="Pfam" id="PF00651">
    <property type="entry name" value="BTB"/>
    <property type="match status" value="1"/>
</dbReference>
<dbReference type="OrthoDB" id="194443at2759"/>
<proteinExistence type="predicted"/>
<dbReference type="EMBL" id="JAHFXF010000284">
    <property type="protein sequence ID" value="KAG9691019.1"/>
    <property type="molecule type" value="Genomic_DNA"/>
</dbReference>
<gene>
    <name evidence="2" type="ORF">KCU76_g7740</name>
</gene>
<reference evidence="2" key="1">
    <citation type="journal article" date="2021" name="J Fungi (Basel)">
        <title>Virulence traits and population genomics of the black yeast Aureobasidium melanogenum.</title>
        <authorList>
            <person name="Cernosa A."/>
            <person name="Sun X."/>
            <person name="Gostincar C."/>
            <person name="Fang C."/>
            <person name="Gunde-Cimerman N."/>
            <person name="Song Z."/>
        </authorList>
    </citation>
    <scope>NUCLEOTIDE SEQUENCE</scope>
    <source>
        <strain evidence="2">EXF-9911</strain>
    </source>
</reference>
<dbReference type="InterPro" id="IPR000210">
    <property type="entry name" value="BTB/POZ_dom"/>
</dbReference>
<feature type="non-terminal residue" evidence="2">
    <location>
        <position position="480"/>
    </location>
</feature>
<dbReference type="AlphaFoldDB" id="A0A9P8EIQ3"/>
<dbReference type="Proteomes" id="UP000779574">
    <property type="component" value="Unassembled WGS sequence"/>
</dbReference>
<sequence>MSVRSNITGPFAEITVGAASSAVVFNLPKELLCKSSTYFTAALNNGFSETTTQRIVLDDDDPDIFRTYAVWLFQEELKRDCLDEVSRVQHHLFHLYIFADKRGIVKLANDVVTMMASYWDEKAIDMSVTQECLPLVSSQCTLYRLTLDSLLLESRSAAWNEEKWEQFGRHPQDVMLELFRKERHFPGSFQEPDECIKSICHYHEHNGNVREQVDCAERVERGCNTWEYYPHGGPQQVAWEWDAVTGPIAQVIVGLGDNIEEFSVHKKLLCDSSTYFKAALTNGFVETRDQKITLDDENPAIFRTFVVWLYEKKLNKETMPPSDEKEALQRHMLELYVFADKRGIINLLNDTITMLASRWAFTNVSLNNIDWLFPLISHTSKLYQLLVDNVVLELQDTSEIRRRLVKGDLPRTALIDISLRRSSLPREFKAYDACFKSVCHYHLHDQQGSMSKEECIGRIEAGDNVWSSDLDCKQSKWNWD</sequence>
<dbReference type="Gene3D" id="3.30.710.10">
    <property type="entry name" value="Potassium Channel Kv1.1, Chain A"/>
    <property type="match status" value="2"/>
</dbReference>